<reference evidence="4" key="1">
    <citation type="journal article" date="2019" name="Int. J. Syst. Evol. Microbiol.">
        <title>The Global Catalogue of Microorganisms (GCM) 10K type strain sequencing project: providing services to taxonomists for standard genome sequencing and annotation.</title>
        <authorList>
            <consortium name="The Broad Institute Genomics Platform"/>
            <consortium name="The Broad Institute Genome Sequencing Center for Infectious Disease"/>
            <person name="Wu L."/>
            <person name="Ma J."/>
        </authorList>
    </citation>
    <scope>NUCLEOTIDE SEQUENCE [LARGE SCALE GENOMIC DNA]</scope>
    <source>
        <strain evidence="4">CGMCC 4.7382</strain>
    </source>
</reference>
<accession>A0ABW2KA51</accession>
<name>A0ABW2KA51_9ACTN</name>
<evidence type="ECO:0000313" key="3">
    <source>
        <dbReference type="EMBL" id="MFC7326158.1"/>
    </source>
</evidence>
<proteinExistence type="predicted"/>
<keyword evidence="4" id="KW-1185">Reference proteome</keyword>
<organism evidence="3 4">
    <name type="scientific">Marinactinospora rubrisoli</name>
    <dbReference type="NCBI Taxonomy" id="2715399"/>
    <lineage>
        <taxon>Bacteria</taxon>
        <taxon>Bacillati</taxon>
        <taxon>Actinomycetota</taxon>
        <taxon>Actinomycetes</taxon>
        <taxon>Streptosporangiales</taxon>
        <taxon>Nocardiopsidaceae</taxon>
        <taxon>Marinactinospora</taxon>
    </lineage>
</organism>
<evidence type="ECO:0000313" key="4">
    <source>
        <dbReference type="Proteomes" id="UP001596540"/>
    </source>
</evidence>
<sequence length="233" mass="24981">MDRPDHTTRRPGEPPRFLPPGPPAPPPDAAPATSPKAARRPRRRRRWLRTQLPFALSLLVLLPLGMGLPWWLERRTLLEQGAMPPPPAVADGSSAGLAGSEWEFRGAVTGETGGEDLPEGAELVDAVFIVTPGDGQASRLLLNSCEIRAVDGRGRVWDQTSEYSMRQLPEEVGNTSFGCSDADGEAIGVDTAQGLVATFLVPEDAVEGLGFEIRVDTSESPEAPRPAAVLFTE</sequence>
<evidence type="ECO:0000256" key="2">
    <source>
        <dbReference type="SAM" id="Phobius"/>
    </source>
</evidence>
<feature type="transmembrane region" description="Helical" evidence="2">
    <location>
        <begin position="52"/>
        <end position="72"/>
    </location>
</feature>
<comment type="caution">
    <text evidence="3">The sequence shown here is derived from an EMBL/GenBank/DDBJ whole genome shotgun (WGS) entry which is preliminary data.</text>
</comment>
<gene>
    <name evidence="3" type="ORF">ACFQRF_00265</name>
</gene>
<protein>
    <submittedName>
        <fullName evidence="3">Uncharacterized protein</fullName>
    </submittedName>
</protein>
<evidence type="ECO:0000256" key="1">
    <source>
        <dbReference type="SAM" id="MobiDB-lite"/>
    </source>
</evidence>
<keyword evidence="2" id="KW-0472">Membrane</keyword>
<dbReference type="RefSeq" id="WP_379867942.1">
    <property type="nucleotide sequence ID" value="NZ_JBHTBH010000001.1"/>
</dbReference>
<keyword evidence="2" id="KW-1133">Transmembrane helix</keyword>
<feature type="region of interest" description="Disordered" evidence="1">
    <location>
        <begin position="1"/>
        <end position="44"/>
    </location>
</feature>
<keyword evidence="2" id="KW-0812">Transmembrane</keyword>
<dbReference type="EMBL" id="JBHTBH010000001">
    <property type="protein sequence ID" value="MFC7326158.1"/>
    <property type="molecule type" value="Genomic_DNA"/>
</dbReference>
<feature type="compositionally biased region" description="Basic and acidic residues" evidence="1">
    <location>
        <begin position="1"/>
        <end position="13"/>
    </location>
</feature>
<dbReference type="Proteomes" id="UP001596540">
    <property type="component" value="Unassembled WGS sequence"/>
</dbReference>
<feature type="compositionally biased region" description="Pro residues" evidence="1">
    <location>
        <begin position="14"/>
        <end position="29"/>
    </location>
</feature>